<keyword evidence="8" id="KW-0378">Hydrolase</keyword>
<evidence type="ECO:0000256" key="11">
    <source>
        <dbReference type="ARBA" id="ARBA00023080"/>
    </source>
</evidence>
<feature type="domain" description="Nucleoside diphosphate kinase-like" evidence="16">
    <location>
        <begin position="142"/>
        <end position="280"/>
    </location>
</feature>
<dbReference type="PROSITE" id="PS51374">
    <property type="entry name" value="NDPK_LIKE"/>
    <property type="match status" value="2"/>
</dbReference>
<evidence type="ECO:0000256" key="13">
    <source>
        <dbReference type="PROSITE-ProRule" id="PRU00706"/>
    </source>
</evidence>
<evidence type="ECO:0000256" key="6">
    <source>
        <dbReference type="ARBA" id="ARBA00022741"/>
    </source>
</evidence>
<dbReference type="PANTHER" id="PTHR46161:SF3">
    <property type="entry name" value="NUCLEOSIDE DIPHOSPHATE KINASE DDB_G0292928-RELATED"/>
    <property type="match status" value="1"/>
</dbReference>
<dbReference type="InterPro" id="IPR023005">
    <property type="entry name" value="Nucleoside_diP_kinase_AS"/>
</dbReference>
<dbReference type="EMBL" id="ASPP01008779">
    <property type="protein sequence ID" value="ETO25040.1"/>
    <property type="molecule type" value="Genomic_DNA"/>
</dbReference>
<dbReference type="InterPro" id="IPR036850">
    <property type="entry name" value="NDK-like_dom_sf"/>
</dbReference>
<evidence type="ECO:0000256" key="15">
    <source>
        <dbReference type="RuleBase" id="RU004013"/>
    </source>
</evidence>
<comment type="subcellular location">
    <subcellularLocation>
        <location evidence="1">Cell projection</location>
        <location evidence="1">Cilium</location>
    </subcellularLocation>
</comment>
<keyword evidence="3" id="KW-0963">Cytoplasm</keyword>
<keyword evidence="11" id="KW-0546">Nucleotide metabolism</keyword>
<evidence type="ECO:0000256" key="14">
    <source>
        <dbReference type="RuleBase" id="RU004011"/>
    </source>
</evidence>
<proteinExistence type="inferred from homology"/>
<keyword evidence="6 15" id="KW-0547">Nucleotide-binding</keyword>
<keyword evidence="5" id="KW-0479">Metal-binding</keyword>
<comment type="caution">
    <text evidence="13">Lacks conserved residue(s) required for the propagation of feature annotation.</text>
</comment>
<accession>X6NFE7</accession>
<evidence type="ECO:0000259" key="16">
    <source>
        <dbReference type="SMART" id="SM00562"/>
    </source>
</evidence>
<evidence type="ECO:0000256" key="5">
    <source>
        <dbReference type="ARBA" id="ARBA00022723"/>
    </source>
</evidence>
<keyword evidence="12" id="KW-0966">Cell projection</keyword>
<evidence type="ECO:0000256" key="7">
    <source>
        <dbReference type="ARBA" id="ARBA00022777"/>
    </source>
</evidence>
<dbReference type="GO" id="GO:0004550">
    <property type="term" value="F:nucleoside diphosphate kinase activity"/>
    <property type="evidence" value="ECO:0007669"/>
    <property type="project" value="UniProtKB-EC"/>
</dbReference>
<dbReference type="GO" id="GO:0006183">
    <property type="term" value="P:GTP biosynthetic process"/>
    <property type="evidence" value="ECO:0007669"/>
    <property type="project" value="InterPro"/>
</dbReference>
<keyword evidence="10" id="KW-0460">Magnesium</keyword>
<evidence type="ECO:0000256" key="9">
    <source>
        <dbReference type="ARBA" id="ARBA00022840"/>
    </source>
</evidence>
<evidence type="ECO:0000313" key="17">
    <source>
        <dbReference type="EMBL" id="ETO25040.1"/>
    </source>
</evidence>
<comment type="similarity">
    <text evidence="2 13 14">Belongs to the NDK family.</text>
</comment>
<feature type="binding site" evidence="13">
    <location>
        <position position="121"/>
    </location>
    <ligand>
        <name>ATP</name>
        <dbReference type="ChEBI" id="CHEBI:30616"/>
    </ligand>
</feature>
<dbReference type="PRINTS" id="PR01243">
    <property type="entry name" value="NUCDPKINASE"/>
</dbReference>
<dbReference type="PANTHER" id="PTHR46161">
    <property type="entry name" value="NUCLEOSIDE DIPHOSPHATE KINASE"/>
    <property type="match status" value="1"/>
</dbReference>
<evidence type="ECO:0000313" key="18">
    <source>
        <dbReference type="Proteomes" id="UP000023152"/>
    </source>
</evidence>
<dbReference type="OMA" id="HIVDCAP"/>
<dbReference type="OrthoDB" id="2162449at2759"/>
<evidence type="ECO:0000256" key="2">
    <source>
        <dbReference type="ARBA" id="ARBA00008142"/>
    </source>
</evidence>
<dbReference type="InterPro" id="IPR001564">
    <property type="entry name" value="Nucleoside_diP_kinase"/>
</dbReference>
<protein>
    <recommendedName>
        <fullName evidence="15">Nucleoside diphosphate kinase</fullName>
        <ecNumber evidence="15">2.7.4.6</ecNumber>
    </recommendedName>
</protein>
<feature type="binding site" evidence="13">
    <location>
        <position position="17"/>
    </location>
    <ligand>
        <name>ATP</name>
        <dbReference type="ChEBI" id="CHEBI:30616"/>
    </ligand>
</feature>
<dbReference type="PROSITE" id="PS00469">
    <property type="entry name" value="NDPK"/>
    <property type="match status" value="2"/>
</dbReference>
<evidence type="ECO:0000256" key="8">
    <source>
        <dbReference type="ARBA" id="ARBA00022801"/>
    </source>
</evidence>
<sequence length="282" mass="31428">MAADPKQGKEQTLGLIKPNAYSKRADIIGLIKKDGFTIAEQKEVTLTRNQVENFYAEHRGKKFYDELCTFMTSGPTIALLLEKADAIKEWRRVMGPTSVETAKKEAPNSIRALYGENVTKNAAHGSDSPESAKREVGFFFHVEDTYAMIKPNAVSHKDAIIAEIKKEGFDVVKFKEIRLTKLQAEEFYAEHKGKKFFDELVGFMTGGDVVCLHLRAPNAIQAWRYLMGPTNPNTAKQDYPLCLRARYATGFTENATHGSDSPISAARELELAFGPKGFAAQK</sequence>
<dbReference type="GO" id="GO:0006228">
    <property type="term" value="P:UTP biosynthetic process"/>
    <property type="evidence" value="ECO:0007669"/>
    <property type="project" value="InterPro"/>
</dbReference>
<dbReference type="GO" id="GO:0005524">
    <property type="term" value="F:ATP binding"/>
    <property type="evidence" value="ECO:0007669"/>
    <property type="project" value="UniProtKB-KW"/>
</dbReference>
<keyword evidence="9 15" id="KW-0067">ATP-binding</keyword>
<feature type="active site" description="Pros-phosphohistidine intermediate" evidence="13">
    <location>
        <position position="257"/>
    </location>
</feature>
<feature type="domain" description="Nucleoside diphosphate kinase-like" evidence="16">
    <location>
        <begin position="9"/>
        <end position="140"/>
    </location>
</feature>
<dbReference type="GO" id="GO:0016787">
    <property type="term" value="F:hydrolase activity"/>
    <property type="evidence" value="ECO:0007669"/>
    <property type="project" value="UniProtKB-KW"/>
</dbReference>
<evidence type="ECO:0000256" key="10">
    <source>
        <dbReference type="ARBA" id="ARBA00022842"/>
    </source>
</evidence>
<dbReference type="SMART" id="SM00562">
    <property type="entry name" value="NDK"/>
    <property type="match status" value="2"/>
</dbReference>
<keyword evidence="18" id="KW-1185">Reference proteome</keyword>
<feature type="active site" description="Pros-phosphohistidine intermediate" evidence="13">
    <location>
        <position position="124"/>
    </location>
</feature>
<dbReference type="InterPro" id="IPR034907">
    <property type="entry name" value="NDK-like_dom"/>
</dbReference>
<organism evidence="17 18">
    <name type="scientific">Reticulomyxa filosa</name>
    <dbReference type="NCBI Taxonomy" id="46433"/>
    <lineage>
        <taxon>Eukaryota</taxon>
        <taxon>Sar</taxon>
        <taxon>Rhizaria</taxon>
        <taxon>Retaria</taxon>
        <taxon>Foraminifera</taxon>
        <taxon>Monothalamids</taxon>
        <taxon>Reticulomyxidae</taxon>
        <taxon>Reticulomyxa</taxon>
    </lineage>
</organism>
<evidence type="ECO:0000256" key="4">
    <source>
        <dbReference type="ARBA" id="ARBA00022679"/>
    </source>
</evidence>
<evidence type="ECO:0000256" key="1">
    <source>
        <dbReference type="ARBA" id="ARBA00004138"/>
    </source>
</evidence>
<comment type="catalytic activity">
    <reaction evidence="15">
        <text>a 2'-deoxyribonucleoside 5'-diphosphate + ATP = a 2'-deoxyribonucleoside 5'-triphosphate + ADP</text>
        <dbReference type="Rhea" id="RHEA:44640"/>
        <dbReference type="ChEBI" id="CHEBI:30616"/>
        <dbReference type="ChEBI" id="CHEBI:61560"/>
        <dbReference type="ChEBI" id="CHEBI:73316"/>
        <dbReference type="ChEBI" id="CHEBI:456216"/>
        <dbReference type="EC" id="2.7.4.6"/>
    </reaction>
</comment>
<keyword evidence="4 15" id="KW-0808">Transferase</keyword>
<comment type="caution">
    <text evidence="17">The sequence shown here is derived from an EMBL/GenBank/DDBJ whole genome shotgun (WGS) entry which is preliminary data.</text>
</comment>
<dbReference type="FunFam" id="3.30.70.141:FF:000010">
    <property type="entry name" value="Nucleoside diphosphate kinase 7"/>
    <property type="match status" value="1"/>
</dbReference>
<dbReference type="AlphaFoldDB" id="X6NFE7"/>
<dbReference type="EC" id="2.7.4.6" evidence="15"/>
<keyword evidence="7 15" id="KW-0418">Kinase</keyword>
<feature type="binding site" evidence="13">
    <location>
        <position position="91"/>
    </location>
    <ligand>
        <name>ATP</name>
        <dbReference type="ChEBI" id="CHEBI:30616"/>
    </ligand>
</feature>
<dbReference type="SUPFAM" id="SSF54919">
    <property type="entry name" value="Nucleoside diphosphate kinase, NDK"/>
    <property type="match status" value="2"/>
</dbReference>
<evidence type="ECO:0000256" key="3">
    <source>
        <dbReference type="ARBA" id="ARBA00022490"/>
    </source>
</evidence>
<evidence type="ECO:0000256" key="12">
    <source>
        <dbReference type="ARBA" id="ARBA00023273"/>
    </source>
</evidence>
<dbReference type="Gene3D" id="3.30.70.141">
    <property type="entry name" value="Nucleoside diphosphate kinase-like domain"/>
    <property type="match status" value="2"/>
</dbReference>
<dbReference type="GO" id="GO:0005929">
    <property type="term" value="C:cilium"/>
    <property type="evidence" value="ECO:0007669"/>
    <property type="project" value="UniProtKB-SubCell"/>
</dbReference>
<dbReference type="Proteomes" id="UP000023152">
    <property type="component" value="Unassembled WGS sequence"/>
</dbReference>
<name>X6NFE7_RETFI</name>
<feature type="binding site" evidence="13">
    <location>
        <position position="97"/>
    </location>
    <ligand>
        <name>ATP</name>
        <dbReference type="ChEBI" id="CHEBI:30616"/>
    </ligand>
</feature>
<feature type="binding site" evidence="13">
    <location>
        <position position="111"/>
    </location>
    <ligand>
        <name>ATP</name>
        <dbReference type="ChEBI" id="CHEBI:30616"/>
    </ligand>
</feature>
<reference evidence="17 18" key="1">
    <citation type="journal article" date="2013" name="Curr. Biol.">
        <title>The Genome of the Foraminiferan Reticulomyxa filosa.</title>
        <authorList>
            <person name="Glockner G."/>
            <person name="Hulsmann N."/>
            <person name="Schleicher M."/>
            <person name="Noegel A.A."/>
            <person name="Eichinger L."/>
            <person name="Gallinger C."/>
            <person name="Pawlowski J."/>
            <person name="Sierra R."/>
            <person name="Euteneuer U."/>
            <person name="Pillet L."/>
            <person name="Moustafa A."/>
            <person name="Platzer M."/>
            <person name="Groth M."/>
            <person name="Szafranski K."/>
            <person name="Schliwa M."/>
        </authorList>
    </citation>
    <scope>NUCLEOTIDE SEQUENCE [LARGE SCALE GENOMIC DNA]</scope>
</reference>
<dbReference type="Pfam" id="PF00334">
    <property type="entry name" value="NDK"/>
    <property type="match status" value="2"/>
</dbReference>
<dbReference type="GO" id="GO:0046872">
    <property type="term" value="F:metal ion binding"/>
    <property type="evidence" value="ECO:0007669"/>
    <property type="project" value="UniProtKB-KW"/>
</dbReference>
<dbReference type="GO" id="GO:0006241">
    <property type="term" value="P:CTP biosynthetic process"/>
    <property type="evidence" value="ECO:0007669"/>
    <property type="project" value="InterPro"/>
</dbReference>
<gene>
    <name evidence="17" type="ORF">RFI_12103</name>
</gene>
<feature type="binding site" evidence="13">
    <location>
        <position position="63"/>
    </location>
    <ligand>
        <name>ATP</name>
        <dbReference type="ChEBI" id="CHEBI:30616"/>
    </ligand>
</feature>